<feature type="region of interest" description="Disordered" evidence="1">
    <location>
        <begin position="64"/>
        <end position="119"/>
    </location>
</feature>
<keyword evidence="2" id="KW-1185">Reference proteome</keyword>
<dbReference type="WBParaSite" id="L893_g2315.t1">
    <property type="protein sequence ID" value="L893_g2315.t1"/>
    <property type="gene ID" value="L893_g2315"/>
</dbReference>
<feature type="region of interest" description="Disordered" evidence="1">
    <location>
        <begin position="470"/>
        <end position="862"/>
    </location>
</feature>
<evidence type="ECO:0000313" key="3">
    <source>
        <dbReference type="WBParaSite" id="L893_g2315.t1"/>
    </source>
</evidence>
<feature type="compositionally biased region" description="Polar residues" evidence="1">
    <location>
        <begin position="621"/>
        <end position="651"/>
    </location>
</feature>
<feature type="region of interest" description="Disordered" evidence="1">
    <location>
        <begin position="351"/>
        <end position="458"/>
    </location>
</feature>
<feature type="compositionally biased region" description="Basic and acidic residues" evidence="1">
    <location>
        <begin position="92"/>
        <end position="104"/>
    </location>
</feature>
<feature type="compositionally biased region" description="Low complexity" evidence="1">
    <location>
        <begin position="225"/>
        <end position="236"/>
    </location>
</feature>
<feature type="region of interest" description="Disordered" evidence="1">
    <location>
        <begin position="132"/>
        <end position="328"/>
    </location>
</feature>
<accession>A0A1I7Z5K8</accession>
<evidence type="ECO:0000313" key="2">
    <source>
        <dbReference type="Proteomes" id="UP000095287"/>
    </source>
</evidence>
<feature type="compositionally biased region" description="Polar residues" evidence="1">
    <location>
        <begin position="888"/>
        <end position="908"/>
    </location>
</feature>
<feature type="compositionally biased region" description="Polar residues" evidence="1">
    <location>
        <begin position="132"/>
        <end position="142"/>
    </location>
</feature>
<feature type="compositionally biased region" description="Polar residues" evidence="1">
    <location>
        <begin position="752"/>
        <end position="767"/>
    </location>
</feature>
<sequence>MATTPTSEKEKEPRSPTVAASQLITNAPTSPANFGVNLPAAANVFIGSTMDNVEGLLRLTTADSRQVRSRTRPNPAAPFVPMTDRGPQKFSYELRNESKRRQGDTPRPPMVRKQSECSVTTGVEPLSLVTAADSSHVSTGHSTLPDFDDTSVGSSPLRPTSSGSPSLHTAVRTPSSTCTAVSPTPSEHRVKTLRRSIGGSSPLNSHRSRIDQPPKYPAKSPVGAQKSSQSPFPKSSGYPTAKSPGVSIRTARSPMPRSSGYPTARMPSEASRRSQKSSGYPTAVSPLPKSADTEPLSDPATPCNSPHGPLASETSIKKKQTPPTQKLLRAQKIQAEALAKEAVSKAAAIRAARSRSPGGPLAEAMATGRENSLRSALSGEALATGREKSLKEIRSHADSLRTGRSLSPIEFMETGREKSLQEAPTDCVSTGREATATGRSPSKVSAKAPKSPAGVLRTGRCLSPAEALATARAVSEASMKGSKSPARGLSTGREKSFKEQQSPGSSNSLSEGFNTLVAGVNTGRSQSPALATGRAHSQTSLKEVKSLRTGRAVSPADALATGHEASFKEAYPRNTLHTAREKSPADALRTGRSLSPAEALRTGRSLSPGEALATGREASLKEQQSPGVNTGRSQSPALATGRINSLSSLKGTKSPGALRTGRALSPAEALATGHEASFKETHLRDTLHTAREKSPAQALRTGRSVSPAEALLTGRAAQSPAVRTGRSPSPAPPCLPNAPSGYHTAKHPSMKSPKTPSCSTGRQNSFKSPAALRTGRSLSPAVATGRARSETNAAEALQSPSQRSSGYPTAKSPSERSSGYPTAKSPHTSEKSLRTGRSVQSVATGRSPSPMSPAGMGHPRHSMSPIEVVVTGRALSEASLKTDLLSARSPSQKSSGYPTAVSPSNCSTARSLSPSIAVEPTIPNTGLKKSPVLIHGPAPAVHVVRKPSITSDQEFVAPKTSEIFDTRHPTRLSRGSPVSTRSEVDAGISSAHIPPKADGTYEMTLLCETSTPGQKVRIRINLESLIADQPGLRGREKPLIPQELAINNVTVWKK</sequence>
<protein>
    <submittedName>
        <fullName evidence="3">Uncharacterized protein</fullName>
    </submittedName>
</protein>
<organism evidence="2 3">
    <name type="scientific">Steinernema glaseri</name>
    <dbReference type="NCBI Taxonomy" id="37863"/>
    <lineage>
        <taxon>Eukaryota</taxon>
        <taxon>Metazoa</taxon>
        <taxon>Ecdysozoa</taxon>
        <taxon>Nematoda</taxon>
        <taxon>Chromadorea</taxon>
        <taxon>Rhabditida</taxon>
        <taxon>Tylenchina</taxon>
        <taxon>Panagrolaimomorpha</taxon>
        <taxon>Strongyloidoidea</taxon>
        <taxon>Steinernematidae</taxon>
        <taxon>Steinernema</taxon>
    </lineage>
</organism>
<feature type="compositionally biased region" description="Polar residues" evidence="1">
    <location>
        <begin position="151"/>
        <end position="185"/>
    </location>
</feature>
<dbReference type="AlphaFoldDB" id="A0A1I7Z5K8"/>
<feature type="compositionally biased region" description="Polar residues" evidence="1">
    <location>
        <begin position="835"/>
        <end position="849"/>
    </location>
</feature>
<feature type="compositionally biased region" description="Low complexity" evidence="1">
    <location>
        <begin position="440"/>
        <end position="453"/>
    </location>
</feature>
<name>A0A1I7Z5K8_9BILA</name>
<feature type="region of interest" description="Disordered" evidence="1">
    <location>
        <begin position="883"/>
        <end position="908"/>
    </location>
</feature>
<feature type="compositionally biased region" description="Basic and acidic residues" evidence="1">
    <location>
        <begin position="676"/>
        <end position="694"/>
    </location>
</feature>
<feature type="compositionally biased region" description="Basic and acidic residues" evidence="1">
    <location>
        <begin position="385"/>
        <end position="401"/>
    </location>
</feature>
<feature type="compositionally biased region" description="Polar residues" evidence="1">
    <location>
        <begin position="522"/>
        <end position="541"/>
    </location>
</feature>
<dbReference type="Proteomes" id="UP000095287">
    <property type="component" value="Unplaced"/>
</dbReference>
<feature type="compositionally biased region" description="Polar residues" evidence="1">
    <location>
        <begin position="798"/>
        <end position="820"/>
    </location>
</feature>
<evidence type="ECO:0000256" key="1">
    <source>
        <dbReference type="SAM" id="MobiDB-lite"/>
    </source>
</evidence>
<feature type="compositionally biased region" description="Polar residues" evidence="1">
    <location>
        <begin position="499"/>
        <end position="513"/>
    </location>
</feature>
<reference evidence="3" key="1">
    <citation type="submission" date="2016-11" db="UniProtKB">
        <authorList>
            <consortium name="WormBaseParasite"/>
        </authorList>
    </citation>
    <scope>IDENTIFICATION</scope>
</reference>
<proteinExistence type="predicted"/>
<feature type="region of interest" description="Disordered" evidence="1">
    <location>
        <begin position="1"/>
        <end position="20"/>
    </location>
</feature>